<comment type="caution">
    <text evidence="1">The sequence shown here is derived from an EMBL/GenBank/DDBJ whole genome shotgun (WGS) entry which is preliminary data.</text>
</comment>
<keyword evidence="2" id="KW-1185">Reference proteome</keyword>
<evidence type="ECO:0000313" key="2">
    <source>
        <dbReference type="Proteomes" id="UP001611075"/>
    </source>
</evidence>
<proteinExistence type="predicted"/>
<name>A0ABW7SHW3_9ACTN</name>
<evidence type="ECO:0008006" key="3">
    <source>
        <dbReference type="Google" id="ProtNLM"/>
    </source>
</evidence>
<reference evidence="1 2" key="1">
    <citation type="submission" date="2024-10" db="EMBL/GenBank/DDBJ databases">
        <title>The Natural Products Discovery Center: Release of the First 8490 Sequenced Strains for Exploring Actinobacteria Biosynthetic Diversity.</title>
        <authorList>
            <person name="Kalkreuter E."/>
            <person name="Kautsar S.A."/>
            <person name="Yang D."/>
            <person name="Bader C.D."/>
            <person name="Teijaro C.N."/>
            <person name="Fluegel L."/>
            <person name="Davis C.M."/>
            <person name="Simpson J.R."/>
            <person name="Lauterbach L."/>
            <person name="Steele A.D."/>
            <person name="Gui C."/>
            <person name="Meng S."/>
            <person name="Li G."/>
            <person name="Viehrig K."/>
            <person name="Ye F."/>
            <person name="Su P."/>
            <person name="Kiefer A.F."/>
            <person name="Nichols A."/>
            <person name="Cepeda A.J."/>
            <person name="Yan W."/>
            <person name="Fan B."/>
            <person name="Jiang Y."/>
            <person name="Adhikari A."/>
            <person name="Zheng C.-J."/>
            <person name="Schuster L."/>
            <person name="Cowan T.M."/>
            <person name="Smanski M.J."/>
            <person name="Chevrette M.G."/>
            <person name="De Carvalho L.P.S."/>
            <person name="Shen B."/>
        </authorList>
    </citation>
    <scope>NUCLEOTIDE SEQUENCE [LARGE SCALE GENOMIC DNA]</scope>
    <source>
        <strain evidence="1 2">NPDC021253</strain>
    </source>
</reference>
<dbReference type="Proteomes" id="UP001611075">
    <property type="component" value="Unassembled WGS sequence"/>
</dbReference>
<sequence>MVPPQTQHRHLAVQGVDQLLAIVKNRLKRIQYHPDLLNGFLTYTGLNLSSDSS</sequence>
<dbReference type="RefSeq" id="WP_396678587.1">
    <property type="nucleotide sequence ID" value="NZ_JBIRPU010000005.1"/>
</dbReference>
<organism evidence="1 2">
    <name type="scientific">Micromonospora rubida</name>
    <dbReference type="NCBI Taxonomy" id="2697657"/>
    <lineage>
        <taxon>Bacteria</taxon>
        <taxon>Bacillati</taxon>
        <taxon>Actinomycetota</taxon>
        <taxon>Actinomycetes</taxon>
        <taxon>Micromonosporales</taxon>
        <taxon>Micromonosporaceae</taxon>
        <taxon>Micromonospora</taxon>
    </lineage>
</organism>
<dbReference type="EMBL" id="JBIRPU010000005">
    <property type="protein sequence ID" value="MFI0793290.1"/>
    <property type="molecule type" value="Genomic_DNA"/>
</dbReference>
<protein>
    <recommendedName>
        <fullName evidence="3">Transposase</fullName>
    </recommendedName>
</protein>
<gene>
    <name evidence="1" type="ORF">ACH4OY_11395</name>
</gene>
<evidence type="ECO:0000313" key="1">
    <source>
        <dbReference type="EMBL" id="MFI0793290.1"/>
    </source>
</evidence>
<accession>A0ABW7SHW3</accession>